<dbReference type="RefSeq" id="WP_120257522.1">
    <property type="nucleotide sequence ID" value="NZ_RAPY01000001.1"/>
</dbReference>
<dbReference type="OrthoDB" id="1441174at2"/>
<dbReference type="AlphaFoldDB" id="A0A420BGE0"/>
<comment type="caution">
    <text evidence="1">The sequence shown here is derived from an EMBL/GenBank/DDBJ whole genome shotgun (WGS) entry which is preliminary data.</text>
</comment>
<reference evidence="1 2" key="1">
    <citation type="submission" date="2018-09" db="EMBL/GenBank/DDBJ databases">
        <title>Genomic Encyclopedia of Type Strains, Phase III (KMG-III): the genomes of soil and plant-associated and newly described type strains.</title>
        <authorList>
            <person name="Whitman W."/>
        </authorList>
    </citation>
    <scope>NUCLEOTIDE SEQUENCE [LARGE SCALE GENOMIC DNA]</scope>
    <source>
        <strain evidence="1 2">CECT 7938</strain>
    </source>
</reference>
<name>A0A420BGE0_SPHD1</name>
<dbReference type="Proteomes" id="UP000286246">
    <property type="component" value="Unassembled WGS sequence"/>
</dbReference>
<evidence type="ECO:0000313" key="2">
    <source>
        <dbReference type="Proteomes" id="UP000286246"/>
    </source>
</evidence>
<keyword evidence="2" id="KW-1185">Reference proteome</keyword>
<evidence type="ECO:0000313" key="1">
    <source>
        <dbReference type="EMBL" id="RKE55773.1"/>
    </source>
</evidence>
<evidence type="ECO:0008006" key="3">
    <source>
        <dbReference type="Google" id="ProtNLM"/>
    </source>
</evidence>
<sequence>MNKNDIKNTNLLRKSIVDTRSLLLTRKIRQLKVSDLISALNLSRSKFFRFFGNMNIILELVISEELERSYDLIACNLLAGLDNPHLIAELNLLRAIYLRKNSILYNYYKGILSLPKRYATLIQALAAKEQQLYINILSKQKNYLANDYSQIKLLPLFQNRAINQESLA</sequence>
<accession>A0A420BGE0</accession>
<organism evidence="1 2">
    <name type="scientific">Sphingobacterium detergens</name>
    <dbReference type="NCBI Taxonomy" id="1145106"/>
    <lineage>
        <taxon>Bacteria</taxon>
        <taxon>Pseudomonadati</taxon>
        <taxon>Bacteroidota</taxon>
        <taxon>Sphingobacteriia</taxon>
        <taxon>Sphingobacteriales</taxon>
        <taxon>Sphingobacteriaceae</taxon>
        <taxon>Sphingobacterium</taxon>
    </lineage>
</organism>
<protein>
    <recommendedName>
        <fullName evidence="3">TetR family transcriptional regulator</fullName>
    </recommendedName>
</protein>
<proteinExistence type="predicted"/>
<gene>
    <name evidence="1" type="ORF">DFQ12_0612</name>
</gene>
<dbReference type="EMBL" id="RAPY01000001">
    <property type="protein sequence ID" value="RKE55773.1"/>
    <property type="molecule type" value="Genomic_DNA"/>
</dbReference>